<reference evidence="1 2" key="1">
    <citation type="journal article" date="2022" name="Hortic Res">
        <title>A haplotype resolved chromosomal level avocado genome allows analysis of novel avocado genes.</title>
        <authorList>
            <person name="Nath O."/>
            <person name="Fletcher S.J."/>
            <person name="Hayward A."/>
            <person name="Shaw L.M."/>
            <person name="Masouleh A.K."/>
            <person name="Furtado A."/>
            <person name="Henry R.J."/>
            <person name="Mitter N."/>
        </authorList>
    </citation>
    <scope>NUCLEOTIDE SEQUENCE [LARGE SCALE GENOMIC DNA]</scope>
    <source>
        <strain evidence="2">cv. Hass</strain>
    </source>
</reference>
<keyword evidence="2" id="KW-1185">Reference proteome</keyword>
<evidence type="ECO:0000313" key="1">
    <source>
        <dbReference type="EMBL" id="KAJ8626505.1"/>
    </source>
</evidence>
<dbReference type="EMBL" id="CM056814">
    <property type="protein sequence ID" value="KAJ8626505.1"/>
    <property type="molecule type" value="Genomic_DNA"/>
</dbReference>
<sequence length="1020" mass="113699">MATALILAILLYKFFHGRKRRYHPFAGTFFNQVINFGRLHDYHTDLARKYKTFRIFGVDGPEVYTADPANVEHILKTNFNNYNKGKYQYRILSGLFGDGIFAVDGEKWLQQRKLANHDLSTKVLRDFSSVVFQNNAAKLAQIISKAATSNETVDIQDSCRRRTAAFPPTVSSAIMSTEVNKNTAITFSSPYYLHPSDHPGLSICPMILKGDNYDEWVIAMRNSFRAKRKLCFLDGSIPHPAATDTSPPTLDDWYMVNSMLRFCIGNGPRKLQLRSEIARCRQTGHTVAAYYGILKKLWDELLTYVPTRNCTCSKCECNLNSFWVQEREEERVHQFLMGLDDAAFGTLRSNIMAQDPLPPMNRVYSLVIQEEKLKTVVTSREAPTDSLALAACRSTKPAVSSSPMPPPESRKNLVCSHCGKKGHDKPTCYRLNGLPDWLKARIAARNQVSGSGTGSSAPSSNERPAGSANAVQNPGGAVASSMPASDRQAFGLTLSYEQWTAVMNMFNSMQSVTDKSGMNSSWILDTGASSHMTGDSALLRDITDVKFVSITLTDGRVSFATKEGRLYMGDFCLSHVLLVPYLSCNLLSFAQLARDIRLLVLLTDKLVVLQEIHTRTVIGVGKQQGGVYWLQHLRSAASAMFAQTSINSATLWHCRLGHPSSSVMSSISELKLDKDSLESIMPCDSCFKAKQTRLSFPLSSNKADDLFQLVHCDVWGPYSTPSFSGASYFLTIVDDYSWAVWVYFCVAKSEIALLFKNFCALVDTQYNKRIQRVCADNGTEFLPLRPFLDAKGIIFETSCVATPQQNGRVERKHRHLLNVARALRFQAHLPLQFWAECVSAAAFLINRTPSPILGDRTPYELLHNRVPSYSFFRVFRCLCFATQTPRIRDKFAPQSRKCVFMGYPPGKRGWRLYDLETKAIFISRDVVFFETFFPFAAPPPEPPTAPVSAPSPAVYDDPPPISQQPAASAPPAAISLSQARGSPSVLPPPADSKSDQSVVRQSTRTQQPSVRLKDYVCSTV</sequence>
<dbReference type="Proteomes" id="UP001234297">
    <property type="component" value="Chromosome 6"/>
</dbReference>
<name>A0ACC2KZ91_PERAE</name>
<accession>A0ACC2KZ91</accession>
<protein>
    <submittedName>
        <fullName evidence="1">Uncharacterized protein</fullName>
    </submittedName>
</protein>
<organism evidence="1 2">
    <name type="scientific">Persea americana</name>
    <name type="common">Avocado</name>
    <dbReference type="NCBI Taxonomy" id="3435"/>
    <lineage>
        <taxon>Eukaryota</taxon>
        <taxon>Viridiplantae</taxon>
        <taxon>Streptophyta</taxon>
        <taxon>Embryophyta</taxon>
        <taxon>Tracheophyta</taxon>
        <taxon>Spermatophyta</taxon>
        <taxon>Magnoliopsida</taxon>
        <taxon>Magnoliidae</taxon>
        <taxon>Laurales</taxon>
        <taxon>Lauraceae</taxon>
        <taxon>Persea</taxon>
    </lineage>
</organism>
<gene>
    <name evidence="1" type="ORF">MRB53_019812</name>
</gene>
<evidence type="ECO:0000313" key="2">
    <source>
        <dbReference type="Proteomes" id="UP001234297"/>
    </source>
</evidence>
<proteinExistence type="predicted"/>
<comment type="caution">
    <text evidence="1">The sequence shown here is derived from an EMBL/GenBank/DDBJ whole genome shotgun (WGS) entry which is preliminary data.</text>
</comment>